<protein>
    <recommendedName>
        <fullName evidence="4">DUF4292 domain-containing protein</fullName>
    </recommendedName>
</protein>
<keyword evidence="1" id="KW-0732">Signal</keyword>
<dbReference type="Pfam" id="PF14125">
    <property type="entry name" value="DUF4292"/>
    <property type="match status" value="1"/>
</dbReference>
<dbReference type="PROSITE" id="PS51257">
    <property type="entry name" value="PROKAR_LIPOPROTEIN"/>
    <property type="match status" value="1"/>
</dbReference>
<evidence type="ECO:0008006" key="4">
    <source>
        <dbReference type="Google" id="ProtNLM"/>
    </source>
</evidence>
<dbReference type="Gene3D" id="2.50.20.10">
    <property type="entry name" value="Lipoprotein localisation LolA/LolB/LppX"/>
    <property type="match status" value="1"/>
</dbReference>
<dbReference type="InterPro" id="IPR025634">
    <property type="entry name" value="DUF4292"/>
</dbReference>
<dbReference type="SUPFAM" id="SSF89392">
    <property type="entry name" value="Prokaryotic lipoproteins and lipoprotein localization factors"/>
    <property type="match status" value="1"/>
</dbReference>
<organism evidence="2 3">
    <name type="scientific">candidate division KSB3 bacterium</name>
    <dbReference type="NCBI Taxonomy" id="2044937"/>
    <lineage>
        <taxon>Bacteria</taxon>
        <taxon>candidate division KSB3</taxon>
    </lineage>
</organism>
<evidence type="ECO:0000313" key="3">
    <source>
        <dbReference type="Proteomes" id="UP000230821"/>
    </source>
</evidence>
<gene>
    <name evidence="2" type="ORF">CSA56_11415</name>
</gene>
<name>A0A2G6KCY8_9BACT</name>
<dbReference type="Proteomes" id="UP000230821">
    <property type="component" value="Unassembled WGS sequence"/>
</dbReference>
<proteinExistence type="predicted"/>
<reference evidence="2 3" key="1">
    <citation type="submission" date="2017-10" db="EMBL/GenBank/DDBJ databases">
        <title>Novel microbial diversity and functional potential in the marine mammal oral microbiome.</title>
        <authorList>
            <person name="Dudek N.K."/>
            <person name="Sun C.L."/>
            <person name="Burstein D."/>
            <person name="Kantor R.S."/>
            <person name="Aliaga Goltsman D.S."/>
            <person name="Bik E.M."/>
            <person name="Thomas B.C."/>
            <person name="Banfield J.F."/>
            <person name="Relman D.A."/>
        </authorList>
    </citation>
    <scope>NUCLEOTIDE SEQUENCE [LARGE SCALE GENOMIC DNA]</scope>
    <source>
        <strain evidence="2">DOLJORAL78_47_16</strain>
    </source>
</reference>
<sequence>MTRTIRKRKTLQNRRRVLRLLLVSLLFLTGCPQPKLPPIQEPFPPLSDLTTETVSQLIDKRAASFKSLWGEGKIAIQNWEERYKFTENFMLQAPESFRLETQGFLNQPVIFLTSDGNLLSLYSKKHHTQYKGVASQKNLFKLSGINLSVENMLLVLSGNPPKLPQVTSEWGLEVSDSETPIERYFFLERISLPQKTIQRIRFDIQHRAVVGIDEYLLESGKLLLRVTFSDFRANVGEYPIPALIQIERPFDNIQVQIEYKSFVANQTLEQEFFSFEPSAGAKVLFLDDTANEQLERLAPFEEFRVKEESQ</sequence>
<comment type="caution">
    <text evidence="2">The sequence shown here is derived from an EMBL/GenBank/DDBJ whole genome shotgun (WGS) entry which is preliminary data.</text>
</comment>
<dbReference type="EMBL" id="PDSK01000097">
    <property type="protein sequence ID" value="PIE33527.1"/>
    <property type="molecule type" value="Genomic_DNA"/>
</dbReference>
<dbReference type="AlphaFoldDB" id="A0A2G6KCY8"/>
<evidence type="ECO:0000256" key="1">
    <source>
        <dbReference type="SAM" id="SignalP"/>
    </source>
</evidence>
<accession>A0A2G6KCY8</accession>
<dbReference type="InterPro" id="IPR029046">
    <property type="entry name" value="LolA/LolB/LppX"/>
</dbReference>
<feature type="signal peptide" evidence="1">
    <location>
        <begin position="1"/>
        <end position="32"/>
    </location>
</feature>
<feature type="chain" id="PRO_5013606684" description="DUF4292 domain-containing protein" evidence="1">
    <location>
        <begin position="33"/>
        <end position="310"/>
    </location>
</feature>
<evidence type="ECO:0000313" key="2">
    <source>
        <dbReference type="EMBL" id="PIE33527.1"/>
    </source>
</evidence>